<feature type="domain" description="CTLH" evidence="3">
    <location>
        <begin position="263"/>
        <end position="320"/>
    </location>
</feature>
<comment type="similarity">
    <text evidence="1">Belongs to the RANBP9/10 family.</text>
</comment>
<protein>
    <recommendedName>
        <fullName evidence="6">SPRY-domain-containing protein</fullName>
    </recommendedName>
</protein>
<dbReference type="CDD" id="cd12909">
    <property type="entry name" value="SPRY_RanBP9_10"/>
    <property type="match status" value="1"/>
</dbReference>
<organism evidence="4 5">
    <name type="scientific">Rhynocoris fuscipes</name>
    <dbReference type="NCBI Taxonomy" id="488301"/>
    <lineage>
        <taxon>Eukaryota</taxon>
        <taxon>Metazoa</taxon>
        <taxon>Ecdysozoa</taxon>
        <taxon>Arthropoda</taxon>
        <taxon>Hexapoda</taxon>
        <taxon>Insecta</taxon>
        <taxon>Pterygota</taxon>
        <taxon>Neoptera</taxon>
        <taxon>Paraneoptera</taxon>
        <taxon>Hemiptera</taxon>
        <taxon>Heteroptera</taxon>
        <taxon>Panheteroptera</taxon>
        <taxon>Cimicomorpha</taxon>
        <taxon>Reduviidae</taxon>
        <taxon>Harpactorinae</taxon>
        <taxon>Harpactorini</taxon>
        <taxon>Rhynocoris</taxon>
    </lineage>
</organism>
<evidence type="ECO:0000259" key="2">
    <source>
        <dbReference type="PROSITE" id="PS50188"/>
    </source>
</evidence>
<feature type="domain" description="B30.2/SPRY" evidence="2">
    <location>
        <begin position="9"/>
        <end position="199"/>
    </location>
</feature>
<dbReference type="Pfam" id="PF10607">
    <property type="entry name" value="CTLH"/>
    <property type="match status" value="1"/>
</dbReference>
<reference evidence="4 5" key="1">
    <citation type="submission" date="2022-12" db="EMBL/GenBank/DDBJ databases">
        <title>Chromosome-level genome assembly of true bugs.</title>
        <authorList>
            <person name="Ma L."/>
            <person name="Li H."/>
        </authorList>
    </citation>
    <scope>NUCLEOTIDE SEQUENCE [LARGE SCALE GENOMIC DNA]</scope>
    <source>
        <strain evidence="4">Lab_2022b</strain>
    </source>
</reference>
<accession>A0AAW1D9G0</accession>
<dbReference type="PROSITE" id="PS50897">
    <property type="entry name" value="CTLH"/>
    <property type="match status" value="1"/>
</dbReference>
<dbReference type="InterPro" id="IPR001870">
    <property type="entry name" value="B30.2/SPRY"/>
</dbReference>
<dbReference type="InterPro" id="IPR006595">
    <property type="entry name" value="CTLH_C"/>
</dbReference>
<keyword evidence="5" id="KW-1185">Reference proteome</keyword>
<dbReference type="InterPro" id="IPR035782">
    <property type="entry name" value="SPRY_RanBP9/10"/>
</dbReference>
<dbReference type="Pfam" id="PF00622">
    <property type="entry name" value="SPRY"/>
    <property type="match status" value="1"/>
</dbReference>
<dbReference type="PROSITE" id="PS50896">
    <property type="entry name" value="LISH"/>
    <property type="match status" value="1"/>
</dbReference>
<evidence type="ECO:0000259" key="3">
    <source>
        <dbReference type="PROSITE" id="PS50897"/>
    </source>
</evidence>
<dbReference type="InterPro" id="IPR024964">
    <property type="entry name" value="CTLH/CRA"/>
</dbReference>
<dbReference type="SUPFAM" id="SSF49899">
    <property type="entry name" value="Concanavalin A-like lectins/glucanases"/>
    <property type="match status" value="1"/>
</dbReference>
<evidence type="ECO:0008006" key="6">
    <source>
        <dbReference type="Google" id="ProtNLM"/>
    </source>
</evidence>
<dbReference type="InterPro" id="IPR006594">
    <property type="entry name" value="LisH"/>
</dbReference>
<evidence type="ECO:0000256" key="1">
    <source>
        <dbReference type="ARBA" id="ARBA00006535"/>
    </source>
</evidence>
<dbReference type="PROSITE" id="PS50188">
    <property type="entry name" value="B302_SPRY"/>
    <property type="match status" value="1"/>
</dbReference>
<name>A0AAW1D9G0_9HEMI</name>
<dbReference type="InterPro" id="IPR013144">
    <property type="entry name" value="CRA_dom"/>
</dbReference>
<proteinExistence type="inferred from homology"/>
<evidence type="ECO:0000313" key="5">
    <source>
        <dbReference type="Proteomes" id="UP001461498"/>
    </source>
</evidence>
<evidence type="ECO:0000313" key="4">
    <source>
        <dbReference type="EMBL" id="KAK9504990.1"/>
    </source>
</evidence>
<gene>
    <name evidence="4" type="ORF">O3M35_009148</name>
</gene>
<comment type="caution">
    <text evidence="4">The sequence shown here is derived from an EMBL/GenBank/DDBJ whole genome shotgun (WGS) entry which is preliminary data.</text>
</comment>
<dbReference type="SMART" id="SM00668">
    <property type="entry name" value="CTLH"/>
    <property type="match status" value="1"/>
</dbReference>
<dbReference type="InterPro" id="IPR013320">
    <property type="entry name" value="ConA-like_dom_sf"/>
</dbReference>
<sequence>MEIDENGLLTDRLTRMYPMVNQKQTPLPSWWNPQDKYQTIWLKECNLRVHYKGTSKVDKDAGSVRANNPIPTTCGIYYFEINIIDQGEQGYIGIGISSKNVNLNQLPGWDSDSYGYHGDDGNKYHLSGNGKPYGPKFTTGDIIGCGINFIDKTMFYTKNGKNLGVAFLDIPYLAKKFYPTIGFQTKDAIIETNFGQNDFLFNINFMKNDLENKVKQSIMNVQLWDNFKTYKIIISYLMYHGYIETALIFAKSTGLNIDEDIKSIRNRQIIINLVKDGNIEDALLLTDEIYPNLFQENKELQFKLICRQFIEMINSKSHELQNELQFMKQPESNYLQFNGDVNNQSTLKKLLTLGEKIYNYNKTLNGTEYHDNLTKLMLDTFSLLSYSDPHNSCMSSLLDGSHRKDLYYELNTAIMKYLGKPSISLLDLAPSLATDIIKYIAEVSNPLAVFVNVESFIKSED</sequence>
<dbReference type="InterPro" id="IPR043136">
    <property type="entry name" value="B30.2/SPRY_sf"/>
</dbReference>
<dbReference type="SMART" id="SM00449">
    <property type="entry name" value="SPRY"/>
    <property type="match status" value="1"/>
</dbReference>
<dbReference type="EMBL" id="JAPXFL010000006">
    <property type="protein sequence ID" value="KAK9504990.1"/>
    <property type="molecule type" value="Genomic_DNA"/>
</dbReference>
<dbReference type="Proteomes" id="UP001461498">
    <property type="component" value="Unassembled WGS sequence"/>
</dbReference>
<dbReference type="AlphaFoldDB" id="A0AAW1D9G0"/>
<dbReference type="Gene3D" id="2.60.120.920">
    <property type="match status" value="1"/>
</dbReference>
<dbReference type="InterPro" id="IPR050618">
    <property type="entry name" value="Ubq-SigPath_Reg"/>
</dbReference>
<dbReference type="SMART" id="SM00757">
    <property type="entry name" value="CRA"/>
    <property type="match status" value="1"/>
</dbReference>
<dbReference type="InterPro" id="IPR003877">
    <property type="entry name" value="SPRY_dom"/>
</dbReference>
<dbReference type="PANTHER" id="PTHR12864">
    <property type="entry name" value="RAN BINDING PROTEIN 9-RELATED"/>
    <property type="match status" value="1"/>
</dbReference>